<dbReference type="GO" id="GO:0003924">
    <property type="term" value="F:GTPase activity"/>
    <property type="evidence" value="ECO:0007669"/>
    <property type="project" value="TreeGrafter"/>
</dbReference>
<dbReference type="OrthoDB" id="1727884at2759"/>
<evidence type="ECO:0000256" key="1">
    <source>
        <dbReference type="ARBA" id="ARBA00008531"/>
    </source>
</evidence>
<evidence type="ECO:0000259" key="10">
    <source>
        <dbReference type="SMART" id="SM00382"/>
    </source>
</evidence>
<reference evidence="12" key="1">
    <citation type="submission" date="2022-12" db="EMBL/GenBank/DDBJ databases">
        <authorList>
            <person name="Brejova B."/>
        </authorList>
    </citation>
    <scope>NUCLEOTIDE SEQUENCE</scope>
</reference>
<dbReference type="InterPro" id="IPR027417">
    <property type="entry name" value="P-loop_NTPase"/>
</dbReference>
<evidence type="ECO:0000256" key="5">
    <source>
        <dbReference type="ARBA" id="ARBA00023136"/>
    </source>
</evidence>
<dbReference type="InterPro" id="IPR003593">
    <property type="entry name" value="AAA+_ATPase"/>
</dbReference>
<dbReference type="SUPFAM" id="SSF47364">
    <property type="entry name" value="Domain of the SRP/SRP receptor G-proteins"/>
    <property type="match status" value="1"/>
</dbReference>
<evidence type="ECO:0000259" key="11">
    <source>
        <dbReference type="SMART" id="SM00962"/>
    </source>
</evidence>
<proteinExistence type="inferred from homology"/>
<sequence>MSLIIFKPSGKIEYQFNNKIYPFNEFISNLINKININNLDTNFNSTIISNKKFYNYIKDDIYIALYFDSITTIDIDKIKSTLINIYKTYKKFEDEPDDKMSQMIALQFNQLMKLKIEKEPIKEKKPVKKEVIKEVTSKKMRKWDASGEIIESTDQILDFSTDKGEREFDFKVDDSAFTRNNDMVLVNELNDILNEEEEEEEQVKTGFFSKVSSYFGSSVDIDTISKNFLDHLISKNVTPQVAQEIINNMKTKLSKTKITEKVYKEALTNELTKVLTPNASLDLLQSIKSKKEPYVISIVGVNGVGKSTNLAKLAYWLLQNNLKVLICASDTFRSGAVEQLKIHVNNLKKLNDSIDLFQQGYGTADFAVQTAKNAIKFGKEHGYDVILVDTAGRTHSNTKLMAPLKKFGDSVNPDKIIMVAEALAGTDSVAQADSFKKAFGNNRHINYFIVSKVDTVGNLMGTLINLSAATNTSIIFIGTGQTYTDLKRLNIKQVVNSILN</sequence>
<comment type="subunit">
    <text evidence="2">Heterodimer of an alpha and a beta chain.</text>
</comment>
<comment type="caution">
    <text evidence="12">The sequence shown here is derived from an EMBL/GenBank/DDBJ whole genome shotgun (WGS) entry which is preliminary data.</text>
</comment>
<evidence type="ECO:0000256" key="8">
    <source>
        <dbReference type="ARBA" id="ARBA00071429"/>
    </source>
</evidence>
<protein>
    <recommendedName>
        <fullName evidence="8">Signal recognition particle receptor subunit alpha homolog</fullName>
    </recommendedName>
    <alternativeName>
        <fullName evidence="9">Docking protein alpha</fullName>
    </alternativeName>
</protein>
<evidence type="ECO:0000256" key="3">
    <source>
        <dbReference type="ARBA" id="ARBA00022741"/>
    </source>
</evidence>
<dbReference type="GO" id="GO:0006614">
    <property type="term" value="P:SRP-dependent cotranslational protein targeting to membrane"/>
    <property type="evidence" value="ECO:0007669"/>
    <property type="project" value="InterPro"/>
</dbReference>
<dbReference type="Proteomes" id="UP001152885">
    <property type="component" value="Unassembled WGS sequence"/>
</dbReference>
<evidence type="ECO:0000256" key="6">
    <source>
        <dbReference type="ARBA" id="ARBA00023170"/>
    </source>
</evidence>
<gene>
    <name evidence="12" type="ORF">CANVERA_P4214</name>
</gene>
<dbReference type="SMART" id="SM00962">
    <property type="entry name" value="SRP54"/>
    <property type="match status" value="1"/>
</dbReference>
<evidence type="ECO:0000256" key="2">
    <source>
        <dbReference type="ARBA" id="ARBA00011870"/>
    </source>
</evidence>
<keyword evidence="4" id="KW-0342">GTP-binding</keyword>
<evidence type="ECO:0000256" key="7">
    <source>
        <dbReference type="ARBA" id="ARBA00029433"/>
    </source>
</evidence>
<dbReference type="GO" id="GO:0005789">
    <property type="term" value="C:endoplasmic reticulum membrane"/>
    <property type="evidence" value="ECO:0007669"/>
    <property type="project" value="TreeGrafter"/>
</dbReference>
<comment type="similarity">
    <text evidence="1">Belongs to the GTP-binding SRP family.</text>
</comment>
<feature type="domain" description="AAA+ ATPase" evidence="10">
    <location>
        <begin position="292"/>
        <end position="499"/>
    </location>
</feature>
<dbReference type="InterPro" id="IPR000897">
    <property type="entry name" value="SRP54_GTPase_dom"/>
</dbReference>
<dbReference type="AlphaFoldDB" id="A0A9W4TYD1"/>
<evidence type="ECO:0000313" key="12">
    <source>
        <dbReference type="EMBL" id="CAI5759703.1"/>
    </source>
</evidence>
<dbReference type="InterPro" id="IPR036225">
    <property type="entry name" value="SRP/SRP_N"/>
</dbReference>
<name>A0A9W4TYD1_9ASCO</name>
<dbReference type="PANTHER" id="PTHR43134">
    <property type="entry name" value="SIGNAL RECOGNITION PARTICLE RECEPTOR SUBUNIT ALPHA"/>
    <property type="match status" value="1"/>
</dbReference>
<dbReference type="Pfam" id="PF00448">
    <property type="entry name" value="SRP54"/>
    <property type="match status" value="1"/>
</dbReference>
<evidence type="ECO:0000256" key="9">
    <source>
        <dbReference type="ARBA" id="ARBA00081194"/>
    </source>
</evidence>
<dbReference type="SMART" id="SM00382">
    <property type="entry name" value="AAA"/>
    <property type="match status" value="1"/>
</dbReference>
<feature type="domain" description="SRP54-type proteins GTP-binding" evidence="11">
    <location>
        <begin position="293"/>
        <end position="500"/>
    </location>
</feature>
<organism evidence="12 13">
    <name type="scientific">Candida verbasci</name>
    <dbReference type="NCBI Taxonomy" id="1227364"/>
    <lineage>
        <taxon>Eukaryota</taxon>
        <taxon>Fungi</taxon>
        <taxon>Dikarya</taxon>
        <taxon>Ascomycota</taxon>
        <taxon>Saccharomycotina</taxon>
        <taxon>Pichiomycetes</taxon>
        <taxon>Debaryomycetaceae</taxon>
        <taxon>Candida/Lodderomyces clade</taxon>
        <taxon>Candida</taxon>
    </lineage>
</organism>
<dbReference type="Gene3D" id="1.20.120.140">
    <property type="entry name" value="Signal recognition particle SRP54, nucleotide-binding domain"/>
    <property type="match status" value="1"/>
</dbReference>
<dbReference type="FunFam" id="3.40.50.300:FF:000566">
    <property type="entry name" value="Signal recognition particle receptor subunit alpha"/>
    <property type="match status" value="1"/>
</dbReference>
<keyword evidence="13" id="KW-1185">Reference proteome</keyword>
<dbReference type="InterPro" id="IPR042101">
    <property type="entry name" value="SRP54_N_sf"/>
</dbReference>
<accession>A0A9W4TYD1</accession>
<comment type="subcellular location">
    <subcellularLocation>
        <location evidence="7">Endomembrane system</location>
        <topology evidence="7">Peripheral membrane protein</topology>
        <orientation evidence="7">Cytoplasmic side</orientation>
    </subcellularLocation>
</comment>
<keyword evidence="3" id="KW-0547">Nucleotide-binding</keyword>
<keyword evidence="5" id="KW-0472">Membrane</keyword>
<keyword evidence="6" id="KW-0675">Receptor</keyword>
<dbReference type="GO" id="GO:0005047">
    <property type="term" value="F:signal recognition particle binding"/>
    <property type="evidence" value="ECO:0007669"/>
    <property type="project" value="TreeGrafter"/>
</dbReference>
<dbReference type="SUPFAM" id="SSF52540">
    <property type="entry name" value="P-loop containing nucleoside triphosphate hydrolases"/>
    <property type="match status" value="1"/>
</dbReference>
<evidence type="ECO:0000256" key="4">
    <source>
        <dbReference type="ARBA" id="ARBA00023134"/>
    </source>
</evidence>
<dbReference type="GO" id="GO:0005525">
    <property type="term" value="F:GTP binding"/>
    <property type="evidence" value="ECO:0007669"/>
    <property type="project" value="UniProtKB-KW"/>
</dbReference>
<dbReference type="EMBL" id="CANTUO010000005">
    <property type="protein sequence ID" value="CAI5759703.1"/>
    <property type="molecule type" value="Genomic_DNA"/>
</dbReference>
<evidence type="ECO:0000313" key="13">
    <source>
        <dbReference type="Proteomes" id="UP001152885"/>
    </source>
</evidence>
<dbReference type="PANTHER" id="PTHR43134:SF1">
    <property type="entry name" value="SIGNAL RECOGNITION PARTICLE RECEPTOR SUBUNIT ALPHA"/>
    <property type="match status" value="1"/>
</dbReference>
<dbReference type="Gene3D" id="3.40.50.300">
    <property type="entry name" value="P-loop containing nucleotide triphosphate hydrolases"/>
    <property type="match status" value="1"/>
</dbReference>